<proteinExistence type="predicted"/>
<feature type="region of interest" description="Disordered" evidence="1">
    <location>
        <begin position="39"/>
        <end position="61"/>
    </location>
</feature>
<dbReference type="InterPro" id="IPR013320">
    <property type="entry name" value="ConA-like_dom_sf"/>
</dbReference>
<organism evidence="3">
    <name type="scientific">viral metagenome</name>
    <dbReference type="NCBI Taxonomy" id="1070528"/>
    <lineage>
        <taxon>unclassified sequences</taxon>
        <taxon>metagenomes</taxon>
        <taxon>organismal metagenomes</taxon>
    </lineage>
</organism>
<evidence type="ECO:0000259" key="2">
    <source>
        <dbReference type="PROSITE" id="PS51820"/>
    </source>
</evidence>
<accession>A0A6C0E6U0</accession>
<dbReference type="InterPro" id="IPR037524">
    <property type="entry name" value="PA14/GLEYA"/>
</dbReference>
<dbReference type="Gene3D" id="2.60.120.200">
    <property type="match status" value="1"/>
</dbReference>
<feature type="domain" description="PA14" evidence="2">
    <location>
        <begin position="370"/>
        <end position="519"/>
    </location>
</feature>
<feature type="compositionally biased region" description="Basic and acidic residues" evidence="1">
    <location>
        <begin position="1"/>
        <end position="15"/>
    </location>
</feature>
<dbReference type="SUPFAM" id="SSF49899">
    <property type="entry name" value="Concanavalin A-like lectins/glucanases"/>
    <property type="match status" value="1"/>
</dbReference>
<dbReference type="SUPFAM" id="SSF56988">
    <property type="entry name" value="Anthrax protective antigen"/>
    <property type="match status" value="1"/>
</dbReference>
<evidence type="ECO:0000256" key="1">
    <source>
        <dbReference type="SAM" id="MobiDB-lite"/>
    </source>
</evidence>
<dbReference type="Gene3D" id="3.90.182.10">
    <property type="entry name" value="Toxin - Anthrax Protective Antigen,domain 1"/>
    <property type="match status" value="1"/>
</dbReference>
<dbReference type="AlphaFoldDB" id="A0A6C0E6U0"/>
<name>A0A6C0E6U0_9ZZZZ</name>
<dbReference type="EMBL" id="MN739743">
    <property type="protein sequence ID" value="QHT24290.1"/>
    <property type="molecule type" value="Genomic_DNA"/>
</dbReference>
<dbReference type="PROSITE" id="PS51820">
    <property type="entry name" value="PA14"/>
    <property type="match status" value="1"/>
</dbReference>
<evidence type="ECO:0000313" key="3">
    <source>
        <dbReference type="EMBL" id="QHT24290.1"/>
    </source>
</evidence>
<feature type="region of interest" description="Disordered" evidence="1">
    <location>
        <begin position="1"/>
        <end position="25"/>
    </location>
</feature>
<sequence>MSFDDKQEQRLRDRFLLPPNPTDSATQLALGLARPITGAQSQTPFQRDQECRANPSPLTGRAPDARAGCGWLFSEDGPSTGAYGSRRGPMNPDDREWIWDQQEAYKRESMKRAARLDSCKDLALVTDPRIGWCVGTGRGVVTSGGAPAFPRMAGGDCAGPIIMNAAQCPVGSTNGITDVCTPVGGRLSAGCLERIVPEAGCAADGALAQALRSGYAGTSDAFRNADRYLQQRGFSLHAGIVNDGRVSMEEAMNNVRALRALTDPNDGSRAAQAARNLCFGAPFDPCAIQAAEMGPFDPVCLRGEALRIGFRPEGHVFRTLQTWSATRTWSDVQAELRRLKSVADRGEGKAQAAAIGDVYGLSVKFPPQGCNIQGITMYRYFFPSHIQALFPIEGPQTHFLGRYILKNGFPNTGSTFQDQTPAGGILTEGQRMVTNFVPTMGGTYIFTIACDDYVRLQINGQVLAEVGCCNVPTPSRPITLIAGQSYRLVIDLWNGGGPWSFVMTMTVNGTPQPLPISQMYMPEDRRMPLFDLEFGVSRQSGDRIWDRNELHQNLATTWNRTAEIAGRRCWPVAPGRVISNNMKYSQGFRARAFKTITLMVYVIALDPAGPAVSKIFSFFNTSQSATLTNPRGRPTEYTGNDGRTQDLSLWLMWGRIQLQYRVQARPVIQTQYYYNDQTIKFNKWTHIAIVWDDDWEGYAMYLDGKLAGQLRAPGPAPNQIFEQFRLSDEPGWEGGIAWFRGFDYRLGPELIERDMANGWASL</sequence>
<reference evidence="3" key="1">
    <citation type="journal article" date="2020" name="Nature">
        <title>Giant virus diversity and host interactions through global metagenomics.</title>
        <authorList>
            <person name="Schulz F."/>
            <person name="Roux S."/>
            <person name="Paez-Espino D."/>
            <person name="Jungbluth S."/>
            <person name="Walsh D.A."/>
            <person name="Denef V.J."/>
            <person name="McMahon K.D."/>
            <person name="Konstantinidis K.T."/>
            <person name="Eloe-Fadrosh E.A."/>
            <person name="Kyrpides N.C."/>
            <person name="Woyke T."/>
        </authorList>
    </citation>
    <scope>NUCLEOTIDE SEQUENCE</scope>
    <source>
        <strain evidence="3">GVMAG-M-3300023179-138</strain>
    </source>
</reference>
<protein>
    <recommendedName>
        <fullName evidence="2">PA14 domain-containing protein</fullName>
    </recommendedName>
</protein>